<dbReference type="InterPro" id="IPR045339">
    <property type="entry name" value="DUF6534"/>
</dbReference>
<evidence type="ECO:0000313" key="3">
    <source>
        <dbReference type="EMBL" id="OCH92384.1"/>
    </source>
</evidence>
<keyword evidence="1" id="KW-0472">Membrane</keyword>
<protein>
    <recommendedName>
        <fullName evidence="2">DUF6534 domain-containing protein</fullName>
    </recommendedName>
</protein>
<keyword evidence="1" id="KW-1133">Transmembrane helix</keyword>
<evidence type="ECO:0000313" key="4">
    <source>
        <dbReference type="Proteomes" id="UP000250043"/>
    </source>
</evidence>
<sequence>MLFSSWGQDKIIKWPVCSGYATDILGDAMIAFEVTRLLMRLCTGFKSINTGALTVLCTVLSLVSTFILPHSFAFLVVYFITGKLYLNSLLGTLNARSRIASPAEWTAPVLTYDVIVQGIPLSDVVLVAAPLEWRLSHDEVAGVCLLSIDGWRQDYC</sequence>
<dbReference type="EMBL" id="KV722370">
    <property type="protein sequence ID" value="OCH92384.1"/>
    <property type="molecule type" value="Genomic_DNA"/>
</dbReference>
<accession>A0A8E2B1R3</accession>
<evidence type="ECO:0000256" key="1">
    <source>
        <dbReference type="SAM" id="Phobius"/>
    </source>
</evidence>
<name>A0A8E2B1R3_9APHY</name>
<gene>
    <name evidence="3" type="ORF">OBBRIDRAFT_457060</name>
</gene>
<dbReference type="Proteomes" id="UP000250043">
    <property type="component" value="Unassembled WGS sequence"/>
</dbReference>
<feature type="domain" description="DUF6534" evidence="2">
    <location>
        <begin position="35"/>
        <end position="97"/>
    </location>
</feature>
<keyword evidence="1" id="KW-0812">Transmembrane</keyword>
<dbReference type="OrthoDB" id="3220866at2759"/>
<evidence type="ECO:0000259" key="2">
    <source>
        <dbReference type="Pfam" id="PF20152"/>
    </source>
</evidence>
<feature type="transmembrane region" description="Helical" evidence="1">
    <location>
        <begin position="53"/>
        <end position="80"/>
    </location>
</feature>
<proteinExistence type="predicted"/>
<dbReference type="Pfam" id="PF20152">
    <property type="entry name" value="DUF6534"/>
    <property type="match status" value="1"/>
</dbReference>
<reference evidence="3 4" key="1">
    <citation type="submission" date="2016-07" db="EMBL/GenBank/DDBJ databases">
        <title>Draft genome of the white-rot fungus Obba rivulosa 3A-2.</title>
        <authorList>
            <consortium name="DOE Joint Genome Institute"/>
            <person name="Miettinen O."/>
            <person name="Riley R."/>
            <person name="Acob R."/>
            <person name="Barry K."/>
            <person name="Cullen D."/>
            <person name="De Vries R."/>
            <person name="Hainaut M."/>
            <person name="Hatakka A."/>
            <person name="Henrissat B."/>
            <person name="Hilden K."/>
            <person name="Kuo R."/>
            <person name="Labutti K."/>
            <person name="Lipzen A."/>
            <person name="Makela M.R."/>
            <person name="Sandor L."/>
            <person name="Spatafora J.W."/>
            <person name="Grigoriev I.V."/>
            <person name="Hibbett D.S."/>
        </authorList>
    </citation>
    <scope>NUCLEOTIDE SEQUENCE [LARGE SCALE GENOMIC DNA]</scope>
    <source>
        <strain evidence="3 4">3A-2</strain>
    </source>
</reference>
<dbReference type="AlphaFoldDB" id="A0A8E2B1R3"/>
<keyword evidence="4" id="KW-1185">Reference proteome</keyword>
<organism evidence="3 4">
    <name type="scientific">Obba rivulosa</name>
    <dbReference type="NCBI Taxonomy" id="1052685"/>
    <lineage>
        <taxon>Eukaryota</taxon>
        <taxon>Fungi</taxon>
        <taxon>Dikarya</taxon>
        <taxon>Basidiomycota</taxon>
        <taxon>Agaricomycotina</taxon>
        <taxon>Agaricomycetes</taxon>
        <taxon>Polyporales</taxon>
        <taxon>Gelatoporiaceae</taxon>
        <taxon>Obba</taxon>
    </lineage>
</organism>